<organism evidence="2 3">
    <name type="scientific">Mesoterricola silvestris</name>
    <dbReference type="NCBI Taxonomy" id="2927979"/>
    <lineage>
        <taxon>Bacteria</taxon>
        <taxon>Pseudomonadati</taxon>
        <taxon>Acidobacteriota</taxon>
        <taxon>Holophagae</taxon>
        <taxon>Holophagales</taxon>
        <taxon>Holophagaceae</taxon>
        <taxon>Mesoterricola</taxon>
    </lineage>
</organism>
<evidence type="ECO:0000313" key="2">
    <source>
        <dbReference type="EMBL" id="BDU71013.1"/>
    </source>
</evidence>
<dbReference type="Proteomes" id="UP001238179">
    <property type="component" value="Chromosome"/>
</dbReference>
<dbReference type="Gene3D" id="3.40.50.2000">
    <property type="entry name" value="Glycogen Phosphorylase B"/>
    <property type="match status" value="2"/>
</dbReference>
<dbReference type="InterPro" id="IPR029767">
    <property type="entry name" value="WecB-like"/>
</dbReference>
<feature type="domain" description="UDP-N-acetylglucosamine 2-epimerase" evidence="1">
    <location>
        <begin position="26"/>
        <end position="379"/>
    </location>
</feature>
<dbReference type="NCBIfam" id="TIGR03568">
    <property type="entry name" value="NeuC_NnaA"/>
    <property type="match status" value="1"/>
</dbReference>
<keyword evidence="3" id="KW-1185">Reference proteome</keyword>
<evidence type="ECO:0000313" key="3">
    <source>
        <dbReference type="Proteomes" id="UP001238179"/>
    </source>
</evidence>
<protein>
    <submittedName>
        <fullName evidence="2">UDP-N-acetyl glucosamine 2-epimerase</fullName>
    </submittedName>
</protein>
<dbReference type="EMBL" id="AP027080">
    <property type="protein sequence ID" value="BDU71013.1"/>
    <property type="molecule type" value="Genomic_DNA"/>
</dbReference>
<accession>A0AA48H323</accession>
<dbReference type="InterPro" id="IPR003331">
    <property type="entry name" value="UDP_GlcNAc_Epimerase_2_dom"/>
</dbReference>
<name>A0AA48H323_9BACT</name>
<sequence length="395" mass="42847">MLMERRRIAVFTGTRAEYGLLYPVLRAIDRDPRLDYRLLVGGAHLQEAFGGTVSEILADGLQVHGTVDLPPVQDTLAGSTRALGLTIVGLGDLLARERPDFVLVYGDRTESMAAVLAGTQMNLPTAHIEGGDYTEGGALDDSLRHAMTKLAHVHFATNAQARDRILKLGEEPWRVFDVGLPALDLIREGRFAAPEAVLADLGLDAERPVALFCQHSVATEFEAAVLQVEPSLRALERLAAEGWQVIITYPNNDAGGRAIIERLAALQDLPGITLTRSLGRHRFHGLLNVIGRLGRGCLAGNSSAGLKETPIFGCPAVNIGSRQQGRMRAANVLDVPYEEEAILQAMRRCVDDAEFRALCRTCFNPYGEGQAGPRIADVLATLPMGQALVRKKMTF</sequence>
<gene>
    <name evidence="2" type="ORF">METEAL_01870</name>
</gene>
<dbReference type="GO" id="GO:0006047">
    <property type="term" value="P:UDP-N-acetylglucosamine metabolic process"/>
    <property type="evidence" value="ECO:0007669"/>
    <property type="project" value="InterPro"/>
</dbReference>
<reference evidence="3" key="1">
    <citation type="journal article" date="2023" name="Int. J. Syst. Evol. Microbiol.">
        <title>Mesoterricola silvestris gen. nov., sp. nov., Mesoterricola sediminis sp. nov., Geothrix oryzae sp. nov., Geothrix edaphica sp. nov., Geothrix rubra sp. nov., and Geothrix limicola sp. nov., six novel members of Acidobacteriota isolated from soils.</title>
        <authorList>
            <person name="Itoh H."/>
            <person name="Sugisawa Y."/>
            <person name="Mise K."/>
            <person name="Xu Z."/>
            <person name="Kuniyasu M."/>
            <person name="Ushijima N."/>
            <person name="Kawano K."/>
            <person name="Kobayashi E."/>
            <person name="Shiratori Y."/>
            <person name="Masuda Y."/>
            <person name="Senoo K."/>
        </authorList>
    </citation>
    <scope>NUCLEOTIDE SEQUENCE [LARGE SCALE GENOMIC DNA]</scope>
    <source>
        <strain evidence="3">W79</strain>
    </source>
</reference>
<evidence type="ECO:0000259" key="1">
    <source>
        <dbReference type="Pfam" id="PF02350"/>
    </source>
</evidence>
<dbReference type="Pfam" id="PF02350">
    <property type="entry name" value="Epimerase_2"/>
    <property type="match status" value="1"/>
</dbReference>
<dbReference type="PANTHER" id="PTHR43174:SF3">
    <property type="entry name" value="UDP-N-ACETYLGLUCOSAMINE 2-EPIMERASE"/>
    <property type="match status" value="1"/>
</dbReference>
<dbReference type="InterPro" id="IPR020004">
    <property type="entry name" value="UDP-GlcNAc_Epase"/>
</dbReference>
<dbReference type="KEGG" id="msil:METEAL_01870"/>
<dbReference type="SUPFAM" id="SSF53756">
    <property type="entry name" value="UDP-Glycosyltransferase/glycogen phosphorylase"/>
    <property type="match status" value="1"/>
</dbReference>
<dbReference type="GO" id="GO:0004553">
    <property type="term" value="F:hydrolase activity, hydrolyzing O-glycosyl compounds"/>
    <property type="evidence" value="ECO:0007669"/>
    <property type="project" value="InterPro"/>
</dbReference>
<dbReference type="AlphaFoldDB" id="A0AA48H323"/>
<dbReference type="PANTHER" id="PTHR43174">
    <property type="entry name" value="UDP-N-ACETYLGLUCOSAMINE 2-EPIMERASE"/>
    <property type="match status" value="1"/>
</dbReference>
<proteinExistence type="predicted"/>